<evidence type="ECO:0000256" key="1">
    <source>
        <dbReference type="SAM" id="MobiDB-lite"/>
    </source>
</evidence>
<proteinExistence type="predicted"/>
<dbReference type="EMBL" id="CAJOBP010008909">
    <property type="protein sequence ID" value="CAF4543317.1"/>
    <property type="molecule type" value="Genomic_DNA"/>
</dbReference>
<reference evidence="2" key="1">
    <citation type="submission" date="2021-02" db="EMBL/GenBank/DDBJ databases">
        <authorList>
            <person name="Nowell W R."/>
        </authorList>
    </citation>
    <scope>NUCLEOTIDE SEQUENCE</scope>
</reference>
<feature type="non-terminal residue" evidence="2">
    <location>
        <position position="64"/>
    </location>
</feature>
<feature type="compositionally biased region" description="Polar residues" evidence="1">
    <location>
        <begin position="51"/>
        <end position="64"/>
    </location>
</feature>
<organism evidence="2 3">
    <name type="scientific">Rotaria socialis</name>
    <dbReference type="NCBI Taxonomy" id="392032"/>
    <lineage>
        <taxon>Eukaryota</taxon>
        <taxon>Metazoa</taxon>
        <taxon>Spiralia</taxon>
        <taxon>Gnathifera</taxon>
        <taxon>Rotifera</taxon>
        <taxon>Eurotatoria</taxon>
        <taxon>Bdelloidea</taxon>
        <taxon>Philodinida</taxon>
        <taxon>Philodinidae</taxon>
        <taxon>Rotaria</taxon>
    </lineage>
</organism>
<name>A0A820Y2E2_9BILA</name>
<keyword evidence="3" id="KW-1185">Reference proteome</keyword>
<accession>A0A820Y2E2</accession>
<comment type="caution">
    <text evidence="2">The sequence shown here is derived from an EMBL/GenBank/DDBJ whole genome shotgun (WGS) entry which is preliminary data.</text>
</comment>
<dbReference type="Proteomes" id="UP000663873">
    <property type="component" value="Unassembled WGS sequence"/>
</dbReference>
<gene>
    <name evidence="2" type="ORF">UJA718_LOCUS28897</name>
</gene>
<feature type="region of interest" description="Disordered" evidence="1">
    <location>
        <begin position="36"/>
        <end position="64"/>
    </location>
</feature>
<dbReference type="AlphaFoldDB" id="A0A820Y2E2"/>
<evidence type="ECO:0000313" key="3">
    <source>
        <dbReference type="Proteomes" id="UP000663873"/>
    </source>
</evidence>
<sequence>STANDTTSTSQIFRSGVGKYIPNQVYTNAKKVAATTDEDNEYSQKKKRKLASTSSGGTLNFNQW</sequence>
<protein>
    <submittedName>
        <fullName evidence="2">Uncharacterized protein</fullName>
    </submittedName>
</protein>
<evidence type="ECO:0000313" key="2">
    <source>
        <dbReference type="EMBL" id="CAF4543317.1"/>
    </source>
</evidence>